<feature type="compositionally biased region" description="Low complexity" evidence="1">
    <location>
        <begin position="53"/>
        <end position="71"/>
    </location>
</feature>
<feature type="domain" description="UvrD-like helicase C-terminal" evidence="2">
    <location>
        <begin position="558"/>
        <end position="606"/>
    </location>
</feature>
<evidence type="ECO:0000259" key="3">
    <source>
        <dbReference type="Pfam" id="PF14490"/>
    </source>
</evidence>
<dbReference type="SUPFAM" id="SSF52540">
    <property type="entry name" value="P-loop containing nucleoside triphosphate hydrolases"/>
    <property type="match status" value="1"/>
</dbReference>
<dbReference type="Pfam" id="PF13538">
    <property type="entry name" value="UvrD_C_2"/>
    <property type="match status" value="1"/>
</dbReference>
<feature type="compositionally biased region" description="Low complexity" evidence="1">
    <location>
        <begin position="9"/>
        <end position="27"/>
    </location>
</feature>
<evidence type="ECO:0000313" key="4">
    <source>
        <dbReference type="EMBL" id="MDT0442943.1"/>
    </source>
</evidence>
<dbReference type="Gene3D" id="2.30.30.940">
    <property type="match status" value="1"/>
</dbReference>
<name>A0ABU2S1S5_9ACTN</name>
<protein>
    <submittedName>
        <fullName evidence="4">ATP-dependent RecD-like DNA helicase</fullName>
    </submittedName>
</protein>
<proteinExistence type="predicted"/>
<dbReference type="Pfam" id="PF14490">
    <property type="entry name" value="HHH_RecD2"/>
    <property type="match status" value="1"/>
</dbReference>
<evidence type="ECO:0000259" key="2">
    <source>
        <dbReference type="Pfam" id="PF13538"/>
    </source>
</evidence>
<feature type="region of interest" description="Disordered" evidence="1">
    <location>
        <begin position="1"/>
        <end position="71"/>
    </location>
</feature>
<dbReference type="EMBL" id="JAVREV010000004">
    <property type="protein sequence ID" value="MDT0442943.1"/>
    <property type="molecule type" value="Genomic_DNA"/>
</dbReference>
<accession>A0ABU2S1S5</accession>
<dbReference type="Proteomes" id="UP001183615">
    <property type="component" value="Unassembled WGS sequence"/>
</dbReference>
<sequence>MPADEPADEPAAAAAAAKDPAAELRAAVQAVESGERPAASFFTRPAPPPPGPAATRPGAVRPGGPAAGAARPVDVPAAVPELLARGGAPDALAPRVVAALGEGAAEELAADPWRLLAVDGVRPEQADGFARALLGPECTPGDERRTRALTAWLMERAAAAGHTALEPASVAKSLAEHAVPDPDAAVRDAIEAGTVLVFQHPLPGGPAAGEDEAPPVSVLLGLERYALAEESLADGLSRLRGTFGPAADGGQDWAGAAAAAPSPSAAELIGAAARSALVVHTGGEAARAEPAALVTAARALGLRACAAAHTEDGRRRLAALLPADAAVTVGGLLDGAEGPGRDEDGLFAVDLLAVLDCDRLGAEAAAALVESLPDGARLVLSGDPQLLGAADPGQVLADVLAAGGVPHVRSRTPDPGPVGELVSGIGVGELHQVAAPDKEVVIVPVRDAGEAVHRTAQLVTESVPRAFGVPAADVRVITPGHGGAAGTRALNAALKERLNPGPGTFGGFDPGDRVAHSPAPGHTRLATVADADGEGLWLDGADGRFRVAKERVADTVRHGWALTAHQAAGSRWPAAVVVLPGDASAAIDRAWVYTAFSRGERHLSVVQGTGPGLARAVAEPPAHPRTTRLRALLSEQAASAAQAP</sequence>
<keyword evidence="5" id="KW-1185">Reference proteome</keyword>
<organism evidence="4 5">
    <name type="scientific">Streptomyces johnsoniae</name>
    <dbReference type="NCBI Taxonomy" id="3075532"/>
    <lineage>
        <taxon>Bacteria</taxon>
        <taxon>Bacillati</taxon>
        <taxon>Actinomycetota</taxon>
        <taxon>Actinomycetes</taxon>
        <taxon>Kitasatosporales</taxon>
        <taxon>Streptomycetaceae</taxon>
        <taxon>Streptomyces</taxon>
    </lineage>
</organism>
<evidence type="ECO:0000256" key="1">
    <source>
        <dbReference type="SAM" id="MobiDB-lite"/>
    </source>
</evidence>
<dbReference type="CDD" id="cd18809">
    <property type="entry name" value="SF1_C_RecD"/>
    <property type="match status" value="1"/>
</dbReference>
<dbReference type="InterPro" id="IPR027785">
    <property type="entry name" value="UvrD-like_helicase_C"/>
</dbReference>
<reference evidence="5" key="1">
    <citation type="submission" date="2023-07" db="EMBL/GenBank/DDBJ databases">
        <title>30 novel species of actinomycetes from the DSMZ collection.</title>
        <authorList>
            <person name="Nouioui I."/>
        </authorList>
    </citation>
    <scope>NUCLEOTIDE SEQUENCE [LARGE SCALE GENOMIC DNA]</scope>
    <source>
        <strain evidence="5">DSM 41886</strain>
    </source>
</reference>
<dbReference type="InterPro" id="IPR027417">
    <property type="entry name" value="P-loop_NTPase"/>
</dbReference>
<dbReference type="InterPro" id="IPR029493">
    <property type="entry name" value="RecD2-like_HHH"/>
</dbReference>
<dbReference type="Gene3D" id="3.40.50.300">
    <property type="entry name" value="P-loop containing nucleotide triphosphate hydrolases"/>
    <property type="match status" value="2"/>
</dbReference>
<feature type="domain" description="ATP-dependent RecD2 DNA helicase-like helix-hairpin-helix" evidence="3">
    <location>
        <begin position="81"/>
        <end position="163"/>
    </location>
</feature>
<gene>
    <name evidence="4" type="ORF">RM779_10080</name>
</gene>
<comment type="caution">
    <text evidence="4">The sequence shown here is derived from an EMBL/GenBank/DDBJ whole genome shotgun (WGS) entry which is preliminary data.</text>
</comment>
<evidence type="ECO:0000313" key="5">
    <source>
        <dbReference type="Proteomes" id="UP001183615"/>
    </source>
</evidence>